<feature type="domain" description="UBC core" evidence="5">
    <location>
        <begin position="16"/>
        <end position="172"/>
    </location>
</feature>
<feature type="active site" description="Glycyl thioester intermediate" evidence="3">
    <location>
        <position position="110"/>
    </location>
</feature>
<accession>E0SA66</accession>
<dbReference type="PROSITE" id="PS00183">
    <property type="entry name" value="UBC_1"/>
    <property type="match status" value="1"/>
</dbReference>
<keyword evidence="2 4" id="KW-0833">Ubl conjugation pathway</keyword>
<dbReference type="GO" id="GO:0016740">
    <property type="term" value="F:transferase activity"/>
    <property type="evidence" value="ECO:0007669"/>
    <property type="project" value="UniProtKB-KW"/>
</dbReference>
<dbReference type="InterPro" id="IPR023313">
    <property type="entry name" value="UBQ-conjugating_AS"/>
</dbReference>
<keyword evidence="7" id="KW-1185">Reference proteome</keyword>
<dbReference type="VEuPathDB" id="MicrosporidiaDB:Eint_111890"/>
<evidence type="ECO:0000256" key="3">
    <source>
        <dbReference type="PROSITE-ProRule" id="PRU10133"/>
    </source>
</evidence>
<gene>
    <name evidence="6" type="ORF">Eint_111890</name>
</gene>
<comment type="similarity">
    <text evidence="4">Belongs to the ubiquitin-conjugating enzyme family.</text>
</comment>
<dbReference type="Gene3D" id="3.10.110.10">
    <property type="entry name" value="Ubiquitin Conjugating Enzyme"/>
    <property type="match status" value="1"/>
</dbReference>
<dbReference type="RefSeq" id="XP_003074048.1">
    <property type="nucleotide sequence ID" value="XM_003074002.1"/>
</dbReference>
<dbReference type="HOGENOM" id="CLU_030988_13_3_1"/>
<dbReference type="GeneID" id="9699757"/>
<keyword evidence="1" id="KW-0808">Transferase</keyword>
<evidence type="ECO:0000313" key="6">
    <source>
        <dbReference type="EMBL" id="ADM12688.1"/>
    </source>
</evidence>
<dbReference type="GO" id="GO:0005524">
    <property type="term" value="F:ATP binding"/>
    <property type="evidence" value="ECO:0007669"/>
    <property type="project" value="UniProtKB-UniRule"/>
</dbReference>
<dbReference type="PROSITE" id="PS50127">
    <property type="entry name" value="UBC_2"/>
    <property type="match status" value="1"/>
</dbReference>
<evidence type="ECO:0000256" key="1">
    <source>
        <dbReference type="ARBA" id="ARBA00022679"/>
    </source>
</evidence>
<dbReference type="SUPFAM" id="SSF54495">
    <property type="entry name" value="UBC-like"/>
    <property type="match status" value="1"/>
</dbReference>
<reference evidence="6 7" key="2">
    <citation type="journal article" date="2012" name="Proc. Natl. Acad. Sci. U.S.A.">
        <title>Gain and loss of multiple functionally related, horizontally transferred genes in the reduced genomes of two microsporidian parasites.</title>
        <authorList>
            <person name="Pombert J.-F."/>
            <person name="Selman M."/>
            <person name="Burki F."/>
            <person name="Bardell F.T."/>
            <person name="Farinelli L."/>
            <person name="Solter L.F."/>
            <person name="Whitman D.W."/>
            <person name="Weiss L.M."/>
            <person name="Corradi N."/>
            <person name="Keeling P.J."/>
        </authorList>
    </citation>
    <scope>NUCLEOTIDE SEQUENCE [LARGE SCALE GENOMIC DNA]</scope>
    <source>
        <strain evidence="6 7">ATCC 50506</strain>
    </source>
</reference>
<evidence type="ECO:0000313" key="7">
    <source>
        <dbReference type="Proteomes" id="UP000002313"/>
    </source>
</evidence>
<dbReference type="KEGG" id="ein:Eint_111890"/>
<dbReference type="OrthoDB" id="7851174at2759"/>
<sequence length="175" mass="19845">MKPTNLVMGEAGSDSAAIKRIKKEYALLENDKSDEKKKDSTSKYIKIIPFVSGDLFTWEAYLTAPEESVYKGGIFKLLITFSNEYPFKPPKITFQTPIYHPNINSSGMICIDILGKEWSPALTLNSVLLSLLTLLDDPNADDPLMPEVADIYKTNKEEYRLRCQESARKAMENRK</sequence>
<evidence type="ECO:0000259" key="5">
    <source>
        <dbReference type="PROSITE" id="PS50127"/>
    </source>
</evidence>
<keyword evidence="4" id="KW-0547">Nucleotide-binding</keyword>
<dbReference type="InterPro" id="IPR000608">
    <property type="entry name" value="UBC"/>
</dbReference>
<evidence type="ECO:0000256" key="4">
    <source>
        <dbReference type="RuleBase" id="RU362109"/>
    </source>
</evidence>
<dbReference type="Pfam" id="PF00179">
    <property type="entry name" value="UQ_con"/>
    <property type="match status" value="1"/>
</dbReference>
<dbReference type="Proteomes" id="UP000002313">
    <property type="component" value="Chromosome XI"/>
</dbReference>
<dbReference type="EMBL" id="CP001952">
    <property type="protein sequence ID" value="ADM12688.1"/>
    <property type="molecule type" value="Genomic_DNA"/>
</dbReference>
<keyword evidence="4" id="KW-0067">ATP-binding</keyword>
<dbReference type="InterPro" id="IPR016135">
    <property type="entry name" value="UBQ-conjugating_enzyme/RWD"/>
</dbReference>
<dbReference type="AlphaFoldDB" id="E0SA66"/>
<protein>
    <submittedName>
        <fullName evidence="6">Ubiquitin conjugating enzyme E2</fullName>
    </submittedName>
</protein>
<name>E0SA66_ENCIT</name>
<evidence type="ECO:0000256" key="2">
    <source>
        <dbReference type="ARBA" id="ARBA00022786"/>
    </source>
</evidence>
<dbReference type="SMART" id="SM00212">
    <property type="entry name" value="UBCc"/>
    <property type="match status" value="1"/>
</dbReference>
<dbReference type="PANTHER" id="PTHR24068">
    <property type="entry name" value="UBIQUITIN-CONJUGATING ENZYME E2"/>
    <property type="match status" value="1"/>
</dbReference>
<proteinExistence type="inferred from homology"/>
<organism evidence="6 7">
    <name type="scientific">Encephalitozoon intestinalis (strain ATCC 50506)</name>
    <name type="common">Microsporidian parasite</name>
    <name type="synonym">Septata intestinalis</name>
    <dbReference type="NCBI Taxonomy" id="876142"/>
    <lineage>
        <taxon>Eukaryota</taxon>
        <taxon>Fungi</taxon>
        <taxon>Fungi incertae sedis</taxon>
        <taxon>Microsporidia</taxon>
        <taxon>Unikaryonidae</taxon>
        <taxon>Encephalitozoon</taxon>
    </lineage>
</organism>
<reference evidence="6 7" key="1">
    <citation type="journal article" date="2010" name="Nat. Commun.">
        <title>The complete sequence of the smallest known nuclear genome from the microsporidian Encephalitozoon intestinalis.</title>
        <authorList>
            <person name="Corradi N."/>
            <person name="Pombert J.-F."/>
            <person name="Farinelli L."/>
            <person name="Didier E.S."/>
            <person name="Keeling P.J."/>
        </authorList>
    </citation>
    <scope>NUCLEOTIDE SEQUENCE [LARGE SCALE GENOMIC DNA]</scope>
    <source>
        <strain evidence="6 7">ATCC 50506</strain>
    </source>
</reference>